<keyword evidence="2" id="KW-1185">Reference proteome</keyword>
<dbReference type="STRING" id="981085.W9R2T9"/>
<dbReference type="InterPro" id="IPR011989">
    <property type="entry name" value="ARM-like"/>
</dbReference>
<evidence type="ECO:0000313" key="1">
    <source>
        <dbReference type="EMBL" id="EXB53137.1"/>
    </source>
</evidence>
<dbReference type="SUPFAM" id="SSF48371">
    <property type="entry name" value="ARM repeat"/>
    <property type="match status" value="1"/>
</dbReference>
<proteinExistence type="predicted"/>
<organism evidence="1 2">
    <name type="scientific">Morus notabilis</name>
    <dbReference type="NCBI Taxonomy" id="981085"/>
    <lineage>
        <taxon>Eukaryota</taxon>
        <taxon>Viridiplantae</taxon>
        <taxon>Streptophyta</taxon>
        <taxon>Embryophyta</taxon>
        <taxon>Tracheophyta</taxon>
        <taxon>Spermatophyta</taxon>
        <taxon>Magnoliopsida</taxon>
        <taxon>eudicotyledons</taxon>
        <taxon>Gunneridae</taxon>
        <taxon>Pentapetalae</taxon>
        <taxon>rosids</taxon>
        <taxon>fabids</taxon>
        <taxon>Rosales</taxon>
        <taxon>Moraceae</taxon>
        <taxon>Moreae</taxon>
        <taxon>Morus</taxon>
    </lineage>
</organism>
<dbReference type="EMBL" id="KE344078">
    <property type="protein sequence ID" value="EXB53137.1"/>
    <property type="molecule type" value="Genomic_DNA"/>
</dbReference>
<reference evidence="2" key="1">
    <citation type="submission" date="2013-01" db="EMBL/GenBank/DDBJ databases">
        <title>Draft Genome Sequence of a Mulberry Tree, Morus notabilis C.K. Schneid.</title>
        <authorList>
            <person name="He N."/>
            <person name="Zhao S."/>
        </authorList>
    </citation>
    <scope>NUCLEOTIDE SEQUENCE</scope>
</reference>
<dbReference type="PANTHER" id="PTHR37743">
    <property type="entry name" value="ARM REPEAT SUPERFAMILY PROTEIN"/>
    <property type="match status" value="1"/>
</dbReference>
<evidence type="ECO:0000313" key="2">
    <source>
        <dbReference type="Proteomes" id="UP000030645"/>
    </source>
</evidence>
<accession>W9R2T9</accession>
<sequence length="1077" mass="119936">MEEDEDFVLKSDSGESMVSVTLGRVMNTLLSARPRKLYDAVSRPSSEPRTRPSLGSLDDSLWFLHKYVKDAAEKNESLAEILVPMLENSLKSKDVKHSHGGQTMILLNWLFQDEFIFQAIATNLAKIIVTKDDRFIALGWCTLVRGLVEYESASDQFSMNGINQGHIDFLKIFSTCIPCLSCITHKGSSLLDGFELPSRLAVSAADCVLVLTESLTKVPTVPSNRPKSSDLNAPNRWVALASSGDKKENKLSDVSNKGVENLLWDHLEEVIHLVQKLLAWNQKSRPLHVKGLEKVLKWLQEIKHHYDHLQSGSIKTGALLLSSCWKHYSLLLRLEDHKFSHRYKELLEQYLSGLQFYSDNHVGGHSENKGSAAETRKFFLNCLCLLLGRFDRNKFESVVSEYGIRISHVILPQLHSVDEDVIDAVVCILKAVIFKPHLSSESSHTYVGETDMVLPLLINLLDEQDGTARAVVMLLAEYCLTSKGSHCLEEVLKRLSSGIVQQRKNAIEVIQELICISPDTTTVLSQSSRQDIAHHLLERLEDKEPAIREQVSNLLPMIDPSLILPSLVPLVYSLDERVQSYSSDALVQVLKYHNQSAEVICLLLDCLGNICHDPDLQKGVGDGWDGSKLENDQVLKLIPEWSRSVHNWDTLIGPLIGKMFAHPSNATIVRFLSHISSHLAEAADTVLYHVLLHTKAQMDMEVSRTYASDDPANMQQLLFEHLCPLLIIRTLPLSVFNDLNSSVMYGQLINQDHGDVKIFGHDSVASLLFKRAFDKFEFEDVRKLAAELCGRIHPQVLIPIVASQLEHAANSRELLKIKTCLFSVCTSLVVRGRASFSQPAMLEVRKSLEKVLLWPSLDEDEVSRAQHGCIDCLALMICADLQVSESITDSNQEKNGPVLDYVISQLTSDKKEPVSTSQFGGQMRMFGAPLPLSFRLCMANVLISACQKIPDSGKKRLAKKALPRLISSVEAITESDIRAACLQVLFSAVYHLKSAVRTYACDLLKLSLKALEKGSEKEKMAGAKMMASLMGSEDEILASISGGLIEARAVLSSVSMTDPSMELRQICSKLLACITYP</sequence>
<dbReference type="Proteomes" id="UP000030645">
    <property type="component" value="Unassembled WGS sequence"/>
</dbReference>
<dbReference type="OrthoDB" id="79603at2759"/>
<dbReference type="KEGG" id="mnt:21390371"/>
<dbReference type="eggNOG" id="ENOG502QPPS">
    <property type="taxonomic scope" value="Eukaryota"/>
</dbReference>
<dbReference type="Gene3D" id="1.25.10.10">
    <property type="entry name" value="Leucine-rich Repeat Variant"/>
    <property type="match status" value="2"/>
</dbReference>
<dbReference type="InterPro" id="IPR016024">
    <property type="entry name" value="ARM-type_fold"/>
</dbReference>
<protein>
    <submittedName>
        <fullName evidence="1">Uncharacterized protein</fullName>
    </submittedName>
</protein>
<dbReference type="AlphaFoldDB" id="W9R2T9"/>
<name>W9R2T9_9ROSA</name>
<gene>
    <name evidence="1" type="ORF">L484_006957</name>
</gene>
<dbReference type="PANTHER" id="PTHR37743:SF1">
    <property type="entry name" value="ARM REPEAT SUPERFAMILY PROTEIN"/>
    <property type="match status" value="1"/>
</dbReference>